<dbReference type="Pfam" id="PF01035">
    <property type="entry name" value="DNA_binding_1"/>
    <property type="match status" value="1"/>
</dbReference>
<dbReference type="InterPro" id="IPR009057">
    <property type="entry name" value="Homeodomain-like_sf"/>
</dbReference>
<dbReference type="Pfam" id="PF12833">
    <property type="entry name" value="HTH_18"/>
    <property type="match status" value="1"/>
</dbReference>
<dbReference type="PROSITE" id="PS00374">
    <property type="entry name" value="MGMT"/>
    <property type="match status" value="1"/>
</dbReference>
<dbReference type="PANTHER" id="PTHR10815:SF13">
    <property type="entry name" value="METHYLATED-DNA--PROTEIN-CYSTEINE METHYLTRANSFERASE"/>
    <property type="match status" value="1"/>
</dbReference>
<keyword evidence="13" id="KW-1185">Reference proteome</keyword>
<evidence type="ECO:0000256" key="3">
    <source>
        <dbReference type="ARBA" id="ARBA00011918"/>
    </source>
</evidence>
<keyword evidence="9" id="KW-0234">DNA repair</keyword>
<dbReference type="GO" id="GO:0032259">
    <property type="term" value="P:methylation"/>
    <property type="evidence" value="ECO:0007669"/>
    <property type="project" value="UniProtKB-KW"/>
</dbReference>
<dbReference type="GO" id="GO:0003908">
    <property type="term" value="F:methylated-DNA-[protein]-cysteine S-methyltransferase activity"/>
    <property type="evidence" value="ECO:0007669"/>
    <property type="project" value="UniProtKB-EC"/>
</dbReference>
<comment type="catalytic activity">
    <reaction evidence="10">
        <text>a 6-O-methyl-2'-deoxyguanosine in DNA + L-cysteinyl-[protein] = S-methyl-L-cysteinyl-[protein] + a 2'-deoxyguanosine in DNA</text>
        <dbReference type="Rhea" id="RHEA:24000"/>
        <dbReference type="Rhea" id="RHEA-COMP:10131"/>
        <dbReference type="Rhea" id="RHEA-COMP:10132"/>
        <dbReference type="Rhea" id="RHEA-COMP:11367"/>
        <dbReference type="Rhea" id="RHEA-COMP:11368"/>
        <dbReference type="ChEBI" id="CHEBI:29950"/>
        <dbReference type="ChEBI" id="CHEBI:82612"/>
        <dbReference type="ChEBI" id="CHEBI:85445"/>
        <dbReference type="ChEBI" id="CHEBI:85448"/>
        <dbReference type="EC" id="2.1.1.63"/>
    </reaction>
</comment>
<dbReference type="SUPFAM" id="SSF53155">
    <property type="entry name" value="Methylated DNA-protein cysteine methyltransferase domain"/>
    <property type="match status" value="1"/>
</dbReference>
<evidence type="ECO:0000256" key="8">
    <source>
        <dbReference type="ARBA" id="ARBA00023163"/>
    </source>
</evidence>
<comment type="similarity">
    <text evidence="2">Belongs to the MGMT family.</text>
</comment>
<evidence type="ECO:0000256" key="9">
    <source>
        <dbReference type="ARBA" id="ARBA00023204"/>
    </source>
</evidence>
<dbReference type="SUPFAM" id="SSF46689">
    <property type="entry name" value="Homeodomain-like"/>
    <property type="match status" value="1"/>
</dbReference>
<dbReference type="PANTHER" id="PTHR10815">
    <property type="entry name" value="METHYLATED-DNA--PROTEIN-CYSTEINE METHYLTRANSFERASE"/>
    <property type="match status" value="1"/>
</dbReference>
<dbReference type="Gene3D" id="3.30.160.70">
    <property type="entry name" value="Methylated DNA-protein cysteine methyltransferase domain"/>
    <property type="match status" value="1"/>
</dbReference>
<organism evidence="12 13">
    <name type="scientific">Leeia aquatica</name>
    <dbReference type="NCBI Taxonomy" id="2725557"/>
    <lineage>
        <taxon>Bacteria</taxon>
        <taxon>Pseudomonadati</taxon>
        <taxon>Pseudomonadota</taxon>
        <taxon>Betaproteobacteria</taxon>
        <taxon>Neisseriales</taxon>
        <taxon>Leeiaceae</taxon>
        <taxon>Leeia</taxon>
    </lineage>
</organism>
<feature type="domain" description="HTH araC/xylS-type" evidence="11">
    <location>
        <begin position="15"/>
        <end position="112"/>
    </location>
</feature>
<accession>A0A847RWQ2</accession>
<dbReference type="SUPFAM" id="SSF46767">
    <property type="entry name" value="Methylated DNA-protein cysteine methyltransferase, C-terminal domain"/>
    <property type="match status" value="1"/>
</dbReference>
<evidence type="ECO:0000256" key="10">
    <source>
        <dbReference type="ARBA" id="ARBA00049348"/>
    </source>
</evidence>
<dbReference type="NCBIfam" id="TIGR00589">
    <property type="entry name" value="ogt"/>
    <property type="match status" value="1"/>
</dbReference>
<dbReference type="RefSeq" id="WP_168877245.1">
    <property type="nucleotide sequence ID" value="NZ_JABAIM010000002.1"/>
</dbReference>
<dbReference type="AlphaFoldDB" id="A0A847RWQ2"/>
<evidence type="ECO:0000259" key="11">
    <source>
        <dbReference type="PROSITE" id="PS01124"/>
    </source>
</evidence>
<dbReference type="PROSITE" id="PS01124">
    <property type="entry name" value="HTH_ARAC_FAMILY_2"/>
    <property type="match status" value="1"/>
</dbReference>
<dbReference type="Gene3D" id="1.10.10.10">
    <property type="entry name" value="Winged helix-like DNA-binding domain superfamily/Winged helix DNA-binding domain"/>
    <property type="match status" value="1"/>
</dbReference>
<evidence type="ECO:0000256" key="2">
    <source>
        <dbReference type="ARBA" id="ARBA00008711"/>
    </source>
</evidence>
<dbReference type="SMART" id="SM00342">
    <property type="entry name" value="HTH_ARAC"/>
    <property type="match status" value="1"/>
</dbReference>
<dbReference type="InterPro" id="IPR036631">
    <property type="entry name" value="MGMT_N_sf"/>
</dbReference>
<evidence type="ECO:0000313" key="12">
    <source>
        <dbReference type="EMBL" id="NLR75590.1"/>
    </source>
</evidence>
<name>A0A847RWQ2_9NEIS</name>
<sequence>MMEPPLNLSHFQLVQRAIEYLVAEREQQPSLEQLAQHVGSSPFHLQRLFVAHAGVSPKELLQAMTLQDAKRWLRQSSSTLDTSYAVGLSSTSRLHELFLSVESVSPGEYQRAGAGLTLHWGIFPSLLGPMLLASSPRGLCHASFVEAEEDPIALLQQEWPQARLLHDEVALQITASNLQQRLSGQQPEQRLGILMKGSPFRLQVWQALMRVPAGQICSYSDLARMIGQPQASRAVAQSVASNTLAVLIPCHRVIRQSGELGGYRWGSSRKAALLALERARQDHADLAV</sequence>
<dbReference type="GO" id="GO:0003700">
    <property type="term" value="F:DNA-binding transcription factor activity"/>
    <property type="evidence" value="ECO:0007669"/>
    <property type="project" value="InterPro"/>
</dbReference>
<reference evidence="12 13" key="1">
    <citation type="submission" date="2020-04" db="EMBL/GenBank/DDBJ databases">
        <title>Draft genome of Leeia sp. IMCC25680.</title>
        <authorList>
            <person name="Song J."/>
            <person name="Cho J.-C."/>
        </authorList>
    </citation>
    <scope>NUCLEOTIDE SEQUENCE [LARGE SCALE GENOMIC DNA]</scope>
    <source>
        <strain evidence="12 13">IMCC25680</strain>
    </source>
</reference>
<dbReference type="InterPro" id="IPR018060">
    <property type="entry name" value="HTH_AraC"/>
</dbReference>
<keyword evidence="7" id="KW-0805">Transcription regulation</keyword>
<dbReference type="Gene3D" id="1.10.10.60">
    <property type="entry name" value="Homeodomain-like"/>
    <property type="match status" value="1"/>
</dbReference>
<dbReference type="EC" id="2.1.1.63" evidence="3"/>
<gene>
    <name evidence="12" type="ORF">HF682_10500</name>
</gene>
<keyword evidence="6" id="KW-0227">DNA damage</keyword>
<keyword evidence="8" id="KW-0804">Transcription</keyword>
<evidence type="ECO:0000256" key="6">
    <source>
        <dbReference type="ARBA" id="ARBA00022763"/>
    </source>
</evidence>
<evidence type="ECO:0000256" key="1">
    <source>
        <dbReference type="ARBA" id="ARBA00001286"/>
    </source>
</evidence>
<evidence type="ECO:0000313" key="13">
    <source>
        <dbReference type="Proteomes" id="UP000587991"/>
    </source>
</evidence>
<dbReference type="EMBL" id="JABAIM010000002">
    <property type="protein sequence ID" value="NLR75590.1"/>
    <property type="molecule type" value="Genomic_DNA"/>
</dbReference>
<evidence type="ECO:0000256" key="7">
    <source>
        <dbReference type="ARBA" id="ARBA00023015"/>
    </source>
</evidence>
<comment type="catalytic activity">
    <reaction evidence="1">
        <text>a 4-O-methyl-thymidine in DNA + L-cysteinyl-[protein] = a thymidine in DNA + S-methyl-L-cysteinyl-[protein]</text>
        <dbReference type="Rhea" id="RHEA:53428"/>
        <dbReference type="Rhea" id="RHEA-COMP:10131"/>
        <dbReference type="Rhea" id="RHEA-COMP:10132"/>
        <dbReference type="Rhea" id="RHEA-COMP:13555"/>
        <dbReference type="Rhea" id="RHEA-COMP:13556"/>
        <dbReference type="ChEBI" id="CHEBI:29950"/>
        <dbReference type="ChEBI" id="CHEBI:82612"/>
        <dbReference type="ChEBI" id="CHEBI:137386"/>
        <dbReference type="ChEBI" id="CHEBI:137387"/>
        <dbReference type="EC" id="2.1.1.63"/>
    </reaction>
</comment>
<dbReference type="InterPro" id="IPR014048">
    <property type="entry name" value="MethylDNA_cys_MeTrfase_DNA-bd"/>
</dbReference>
<evidence type="ECO:0000256" key="4">
    <source>
        <dbReference type="ARBA" id="ARBA00022603"/>
    </source>
</evidence>
<evidence type="ECO:0000256" key="5">
    <source>
        <dbReference type="ARBA" id="ARBA00022679"/>
    </source>
</evidence>
<dbReference type="InterPro" id="IPR001497">
    <property type="entry name" value="MethylDNA_cys_MeTrfase_AS"/>
</dbReference>
<dbReference type="InterPro" id="IPR036217">
    <property type="entry name" value="MethylDNA_cys_MeTrfase_DNAb"/>
</dbReference>
<protein>
    <recommendedName>
        <fullName evidence="3">methylated-DNA--[protein]-cysteine S-methyltransferase</fullName>
        <ecNumber evidence="3">2.1.1.63</ecNumber>
    </recommendedName>
</protein>
<proteinExistence type="inferred from homology"/>
<comment type="caution">
    <text evidence="12">The sequence shown here is derived from an EMBL/GenBank/DDBJ whole genome shotgun (WGS) entry which is preliminary data.</text>
</comment>
<keyword evidence="4 12" id="KW-0489">Methyltransferase</keyword>
<dbReference type="CDD" id="cd06445">
    <property type="entry name" value="ATase"/>
    <property type="match status" value="1"/>
</dbReference>
<dbReference type="GO" id="GO:0043565">
    <property type="term" value="F:sequence-specific DNA binding"/>
    <property type="evidence" value="ECO:0007669"/>
    <property type="project" value="InterPro"/>
</dbReference>
<dbReference type="GO" id="GO:0006281">
    <property type="term" value="P:DNA repair"/>
    <property type="evidence" value="ECO:0007669"/>
    <property type="project" value="UniProtKB-KW"/>
</dbReference>
<keyword evidence="5 12" id="KW-0808">Transferase</keyword>
<dbReference type="Proteomes" id="UP000587991">
    <property type="component" value="Unassembled WGS sequence"/>
</dbReference>
<dbReference type="InterPro" id="IPR036388">
    <property type="entry name" value="WH-like_DNA-bd_sf"/>
</dbReference>
<dbReference type="FunFam" id="1.10.10.10:FF:000214">
    <property type="entry name" value="Methylated-DNA--protein-cysteine methyltransferase"/>
    <property type="match status" value="1"/>
</dbReference>